<dbReference type="GO" id="GO:0005778">
    <property type="term" value="C:peroxisomal membrane"/>
    <property type="evidence" value="ECO:0007669"/>
    <property type="project" value="TreeGrafter"/>
</dbReference>
<keyword evidence="2" id="KW-1185">Reference proteome</keyword>
<proteinExistence type="predicted"/>
<evidence type="ECO:0000313" key="1">
    <source>
        <dbReference type="EMBL" id="EPB71365.1"/>
    </source>
</evidence>
<dbReference type="PANTHER" id="PTHR23077">
    <property type="entry name" value="AAA-FAMILY ATPASE"/>
    <property type="match status" value="1"/>
</dbReference>
<dbReference type="GO" id="GO:0005829">
    <property type="term" value="C:cytosol"/>
    <property type="evidence" value="ECO:0007669"/>
    <property type="project" value="TreeGrafter"/>
</dbReference>
<protein>
    <recommendedName>
        <fullName evidence="3">ATPase AAA-type core domain-containing protein</fullName>
    </recommendedName>
</protein>
<accession>A0A0D6LH27</accession>
<dbReference type="PANTHER" id="PTHR23077:SF9">
    <property type="entry name" value="PEROXISOMAL ATPASE PEX6"/>
    <property type="match status" value="1"/>
</dbReference>
<dbReference type="InterPro" id="IPR027417">
    <property type="entry name" value="P-loop_NTPase"/>
</dbReference>
<evidence type="ECO:0008006" key="3">
    <source>
        <dbReference type="Google" id="ProtNLM"/>
    </source>
</evidence>
<dbReference type="EMBL" id="KE125116">
    <property type="protein sequence ID" value="EPB71365.1"/>
    <property type="molecule type" value="Genomic_DNA"/>
</dbReference>
<dbReference type="GO" id="GO:0016558">
    <property type="term" value="P:protein import into peroxisome matrix"/>
    <property type="evidence" value="ECO:0007669"/>
    <property type="project" value="TreeGrafter"/>
</dbReference>
<organism evidence="1 2">
    <name type="scientific">Ancylostoma ceylanicum</name>
    <dbReference type="NCBI Taxonomy" id="53326"/>
    <lineage>
        <taxon>Eukaryota</taxon>
        <taxon>Metazoa</taxon>
        <taxon>Ecdysozoa</taxon>
        <taxon>Nematoda</taxon>
        <taxon>Chromadorea</taxon>
        <taxon>Rhabditida</taxon>
        <taxon>Rhabditina</taxon>
        <taxon>Rhabditomorpha</taxon>
        <taxon>Strongyloidea</taxon>
        <taxon>Ancylostomatidae</taxon>
        <taxon>Ancylostomatinae</taxon>
        <taxon>Ancylostoma</taxon>
    </lineage>
</organism>
<dbReference type="SUPFAM" id="SSF52540">
    <property type="entry name" value="P-loop containing nucleoside triphosphate hydrolases"/>
    <property type="match status" value="1"/>
</dbReference>
<dbReference type="InterPro" id="IPR050168">
    <property type="entry name" value="AAA_ATPase_domain"/>
</dbReference>
<name>A0A0D6LH27_9BILA</name>
<reference evidence="1 2" key="1">
    <citation type="submission" date="2013-05" db="EMBL/GenBank/DDBJ databases">
        <title>Draft genome of the parasitic nematode Anyclostoma ceylanicum.</title>
        <authorList>
            <person name="Mitreva M."/>
        </authorList>
    </citation>
    <scope>NUCLEOTIDE SEQUENCE [LARGE SCALE GENOMIC DNA]</scope>
</reference>
<dbReference type="GO" id="GO:0016887">
    <property type="term" value="F:ATP hydrolysis activity"/>
    <property type="evidence" value="ECO:0007669"/>
    <property type="project" value="TreeGrafter"/>
</dbReference>
<dbReference type="AlphaFoldDB" id="A0A0D6LH27"/>
<evidence type="ECO:0000313" key="2">
    <source>
        <dbReference type="Proteomes" id="UP000054495"/>
    </source>
</evidence>
<dbReference type="Proteomes" id="UP000054495">
    <property type="component" value="Unassembled WGS sequence"/>
</dbReference>
<sequence>MTHDHFSATSFEPCILHLTAVDVLGFDASTNAIGEIMHALPFITTSYFLWVVCVCQLSSSIRSLVLYDFMTEHLDEDTRFSFLSTRMPSELAKFAARNTAGFVIAELINLLKDAHFRMTLLEADRLEISHVEWAIDKRNASFADAIGAPKIPSVSWDDVGGLEETKRTVIESIEASLHGTGIRRSGVIFFGPPGCGKTLIAKGWCSLVSQARI</sequence>
<dbReference type="Gene3D" id="3.40.50.300">
    <property type="entry name" value="P-loop containing nucleotide triphosphate hydrolases"/>
    <property type="match status" value="1"/>
</dbReference>
<gene>
    <name evidence="1" type="ORF">ANCCEY_09550</name>
</gene>